<evidence type="ECO:0000313" key="1">
    <source>
        <dbReference type="EMBL" id="KAF9062811.1"/>
    </source>
</evidence>
<evidence type="ECO:0000313" key="2">
    <source>
        <dbReference type="Proteomes" id="UP000772434"/>
    </source>
</evidence>
<dbReference type="SUPFAM" id="SSF54495">
    <property type="entry name" value="UBC-like"/>
    <property type="match status" value="1"/>
</dbReference>
<dbReference type="AlphaFoldDB" id="A0A9P5PCW5"/>
<organism evidence="1 2">
    <name type="scientific">Rhodocollybia butyracea</name>
    <dbReference type="NCBI Taxonomy" id="206335"/>
    <lineage>
        <taxon>Eukaryota</taxon>
        <taxon>Fungi</taxon>
        <taxon>Dikarya</taxon>
        <taxon>Basidiomycota</taxon>
        <taxon>Agaricomycotina</taxon>
        <taxon>Agaricomycetes</taxon>
        <taxon>Agaricomycetidae</taxon>
        <taxon>Agaricales</taxon>
        <taxon>Marasmiineae</taxon>
        <taxon>Omphalotaceae</taxon>
        <taxon>Rhodocollybia</taxon>
    </lineage>
</organism>
<name>A0A9P5PCW5_9AGAR</name>
<protein>
    <submittedName>
        <fullName evidence="1">Uncharacterized protein</fullName>
    </submittedName>
</protein>
<dbReference type="EMBL" id="JADNRY010000161">
    <property type="protein sequence ID" value="KAF9062811.1"/>
    <property type="molecule type" value="Genomic_DNA"/>
</dbReference>
<dbReference type="Proteomes" id="UP000772434">
    <property type="component" value="Unassembled WGS sequence"/>
</dbReference>
<sequence>MPPHSPPADIYNLNFKSSLGSWWLTANLSCPDTTPRQQWNIDAPEYSRTYPKIANQVTTPDAFDPAHPLTLGSSAIQIPEPTFQLECLLCARRDELSTGDENPDKKSLWVTIYSNGLSMCICVSLRLRKLNSLIFEMRFPPDYPLSPPFFRIITPRFSPFIHGGGVFMSFNVFGKHLLIIFSSLEVDRSAWTYSLPACCISICSLPSSIASVLLQIKLAISNLDPRPARLAANWNQPYGVLEALQGYKRAAATHDWTLPLGIDRLVR</sequence>
<dbReference type="InterPro" id="IPR016135">
    <property type="entry name" value="UBQ-conjugating_enzyme/RWD"/>
</dbReference>
<comment type="caution">
    <text evidence="1">The sequence shown here is derived from an EMBL/GenBank/DDBJ whole genome shotgun (WGS) entry which is preliminary data.</text>
</comment>
<gene>
    <name evidence="1" type="ORF">BDP27DRAFT_1427501</name>
</gene>
<reference evidence="1" key="1">
    <citation type="submission" date="2020-11" db="EMBL/GenBank/DDBJ databases">
        <authorList>
            <consortium name="DOE Joint Genome Institute"/>
            <person name="Ahrendt S."/>
            <person name="Riley R."/>
            <person name="Andreopoulos W."/>
            <person name="Labutti K."/>
            <person name="Pangilinan J."/>
            <person name="Ruiz-Duenas F.J."/>
            <person name="Barrasa J.M."/>
            <person name="Sanchez-Garcia M."/>
            <person name="Camarero S."/>
            <person name="Miyauchi S."/>
            <person name="Serrano A."/>
            <person name="Linde D."/>
            <person name="Babiker R."/>
            <person name="Drula E."/>
            <person name="Ayuso-Fernandez I."/>
            <person name="Pacheco R."/>
            <person name="Padilla G."/>
            <person name="Ferreira P."/>
            <person name="Barriuso J."/>
            <person name="Kellner H."/>
            <person name="Castanera R."/>
            <person name="Alfaro M."/>
            <person name="Ramirez L."/>
            <person name="Pisabarro A.G."/>
            <person name="Kuo A."/>
            <person name="Tritt A."/>
            <person name="Lipzen A."/>
            <person name="He G."/>
            <person name="Yan M."/>
            <person name="Ng V."/>
            <person name="Cullen D."/>
            <person name="Martin F."/>
            <person name="Rosso M.-N."/>
            <person name="Henrissat B."/>
            <person name="Hibbett D."/>
            <person name="Martinez A.T."/>
            <person name="Grigoriev I.V."/>
        </authorList>
    </citation>
    <scope>NUCLEOTIDE SEQUENCE</scope>
    <source>
        <strain evidence="1">AH 40177</strain>
    </source>
</reference>
<accession>A0A9P5PCW5</accession>
<keyword evidence="2" id="KW-1185">Reference proteome</keyword>
<dbReference type="Gene3D" id="3.10.110.10">
    <property type="entry name" value="Ubiquitin Conjugating Enzyme"/>
    <property type="match status" value="1"/>
</dbReference>
<proteinExistence type="predicted"/>
<dbReference type="OrthoDB" id="3038098at2759"/>